<proteinExistence type="predicted"/>
<evidence type="ECO:0000313" key="3">
    <source>
        <dbReference type="Proteomes" id="UP000504637"/>
    </source>
</evidence>
<dbReference type="SUPFAM" id="SSF53474">
    <property type="entry name" value="alpha/beta-Hydrolases"/>
    <property type="match status" value="1"/>
</dbReference>
<reference evidence="4" key="1">
    <citation type="submission" date="2020-01" db="EMBL/GenBank/DDBJ databases">
        <authorList>
            <consortium name="DOE Joint Genome Institute"/>
            <person name="Haridas S."/>
            <person name="Albert R."/>
            <person name="Binder M."/>
            <person name="Bloem J."/>
            <person name="Labutti K."/>
            <person name="Salamov A."/>
            <person name="Andreopoulos B."/>
            <person name="Baker S.E."/>
            <person name="Barry K."/>
            <person name="Bills G."/>
            <person name="Bluhm B.H."/>
            <person name="Cannon C."/>
            <person name="Castanera R."/>
            <person name="Culley D.E."/>
            <person name="Daum C."/>
            <person name="Ezra D."/>
            <person name="Gonzalez J.B."/>
            <person name="Henrissat B."/>
            <person name="Kuo A."/>
            <person name="Liang C."/>
            <person name="Lipzen A."/>
            <person name="Lutzoni F."/>
            <person name="Magnuson J."/>
            <person name="Mondo S."/>
            <person name="Nolan M."/>
            <person name="Ohm R."/>
            <person name="Pangilinan J."/>
            <person name="Park H.-J."/>
            <person name="Ramirez L."/>
            <person name="Alfaro M."/>
            <person name="Sun H."/>
            <person name="Tritt A."/>
            <person name="Yoshinaga Y."/>
            <person name="Zwiers L.-H."/>
            <person name="Turgeon B.G."/>
            <person name="Goodwin S.B."/>
            <person name="Spatafora J.W."/>
            <person name="Crous P.W."/>
            <person name="Grigoriev I.V."/>
        </authorList>
    </citation>
    <scope>NUCLEOTIDE SEQUENCE</scope>
    <source>
        <strain evidence="4">CBS 342.82</strain>
    </source>
</reference>
<dbReference type="PANTHER" id="PTHR33840">
    <property type="match status" value="1"/>
</dbReference>
<dbReference type="RefSeq" id="XP_033456518.1">
    <property type="nucleotide sequence ID" value="XM_033605679.1"/>
</dbReference>
<name>A0A6J3LXW8_9PEZI</name>
<feature type="region of interest" description="Disordered" evidence="1">
    <location>
        <begin position="285"/>
        <end position="327"/>
    </location>
</feature>
<dbReference type="Proteomes" id="UP000504637">
    <property type="component" value="Unplaced"/>
</dbReference>
<evidence type="ECO:0000259" key="2">
    <source>
        <dbReference type="Pfam" id="PF09994"/>
    </source>
</evidence>
<organism evidence="4">
    <name type="scientific">Dissoconium aciculare CBS 342.82</name>
    <dbReference type="NCBI Taxonomy" id="1314786"/>
    <lineage>
        <taxon>Eukaryota</taxon>
        <taxon>Fungi</taxon>
        <taxon>Dikarya</taxon>
        <taxon>Ascomycota</taxon>
        <taxon>Pezizomycotina</taxon>
        <taxon>Dothideomycetes</taxon>
        <taxon>Dothideomycetidae</taxon>
        <taxon>Mycosphaerellales</taxon>
        <taxon>Dissoconiaceae</taxon>
        <taxon>Dissoconium</taxon>
    </lineage>
</organism>
<feature type="region of interest" description="Disordered" evidence="1">
    <location>
        <begin position="1"/>
        <end position="46"/>
    </location>
</feature>
<dbReference type="Pfam" id="PF09994">
    <property type="entry name" value="T6SS_Tle1-like_cat"/>
    <property type="match status" value="1"/>
</dbReference>
<dbReference type="OrthoDB" id="3162439at2759"/>
<dbReference type="GeneID" id="54363479"/>
<evidence type="ECO:0000313" key="4">
    <source>
        <dbReference type="RefSeq" id="XP_033456518.1"/>
    </source>
</evidence>
<protein>
    <recommendedName>
        <fullName evidence="2">T6SS Phospholipase effector Tle1-like catalytic domain-containing protein</fullName>
    </recommendedName>
</protein>
<accession>A0A6J3LXW8</accession>
<dbReference type="InterPro" id="IPR029058">
    <property type="entry name" value="AB_hydrolase_fold"/>
</dbReference>
<dbReference type="AlphaFoldDB" id="A0A6J3LXW8"/>
<feature type="compositionally biased region" description="Polar residues" evidence="1">
    <location>
        <begin position="1"/>
        <end position="10"/>
    </location>
</feature>
<reference evidence="4" key="2">
    <citation type="submission" date="2020-04" db="EMBL/GenBank/DDBJ databases">
        <authorList>
            <consortium name="NCBI Genome Project"/>
        </authorList>
    </citation>
    <scope>NUCLEOTIDE SEQUENCE</scope>
    <source>
        <strain evidence="4">CBS 342.82</strain>
    </source>
</reference>
<dbReference type="InterPro" id="IPR018712">
    <property type="entry name" value="Tle1-like_cat"/>
</dbReference>
<keyword evidence="3" id="KW-1185">Reference proteome</keyword>
<reference evidence="4" key="3">
    <citation type="submission" date="2025-08" db="UniProtKB">
        <authorList>
            <consortium name="RefSeq"/>
        </authorList>
    </citation>
    <scope>IDENTIFICATION</scope>
    <source>
        <strain evidence="4">CBS 342.82</strain>
    </source>
</reference>
<feature type="compositionally biased region" description="Polar residues" evidence="1">
    <location>
        <begin position="285"/>
        <end position="317"/>
    </location>
</feature>
<feature type="domain" description="T6SS Phospholipase effector Tle1-like catalytic" evidence="2">
    <location>
        <begin position="54"/>
        <end position="372"/>
    </location>
</feature>
<evidence type="ECO:0000256" key="1">
    <source>
        <dbReference type="SAM" id="MobiDB-lite"/>
    </source>
</evidence>
<sequence length="558" mass="62647">MSISRRSSYPLNAPPSPARPGQQISSPKGTDKPPRVPRNIRALKDGKAPPLVGRTIIVLLDGTGDKLDSDNSNIIHLMQCLKKASPDQVVYYQSGIGTYNGKGLSKGFSAGLDMAVGSGLGVHIRDAYRFLMQTFKENDRICLFGFSRGAYTARCLAGMIHKVGLLPAHNVSQVEFAYSFYKNDTPEGWNMSLEFKRTFCMDVSVHFVGVFDSVASVGFFPRKLPLSSTPHNKARYFRHALALDERRAKFKACRFQRKTTTDAKAHWETVAEVHEDAGGLVRRQSTLSSRSGFHSPTNGSLSRRVSVSDQIGTTDSTPFPLRGRQPTDEFPNETDVLEVWFVGQHADVGGGAAKNEVRHKLSQTPLRWMIRQCFECNTGIIFKTHNLASEGLDVHTLWPVYTPLTRPKVGPPPSIMEKYDAGSIAPISRRATVLAPVNETDPLGLHDVKLYEDAYHNALHADWVPEQVEDYFDCISTIHDQLIMAKTWWILEFWPIKVRVQPPDSDTWVKKVAMNLGRYRPVQDEAPNMHWTVQQRMDTLGYKINARVDKRANWNIVV</sequence>
<dbReference type="PANTHER" id="PTHR33840:SF1">
    <property type="entry name" value="TLE1 PHOSPHOLIPASE DOMAIN-CONTAINING PROTEIN"/>
    <property type="match status" value="1"/>
</dbReference>
<gene>
    <name evidence="4" type="ORF">K489DRAFT_383700</name>
</gene>